<evidence type="ECO:0000313" key="1">
    <source>
        <dbReference type="EMBL" id="KAF3859615.1"/>
    </source>
</evidence>
<proteinExistence type="predicted"/>
<accession>A0A7J5ZCR7</accession>
<keyword evidence="2" id="KW-1185">Reference proteome</keyword>
<dbReference type="Proteomes" id="UP000518266">
    <property type="component" value="Unassembled WGS sequence"/>
</dbReference>
<sequence length="252" mass="27502">MRDIGFMQEGLETSVVLPHHVVVDVARVAQLVDRLPVLVQRAVALSRRIHQVLCKLFELHIGTVDEGFLGRILAVAPDDTGAETLVKGRVVLEGELVAVSGDQPLEGLADEEELEVVLEAVVDLGDTVLVQRLQVGRDVGFVGRDFHRVFEVCGSQDSSLTAGRAVGSTGINDLVPPSLVQDGGSRQLRLFRETEEKKAGEYCDGDESKGTEEDKGEYYRYSVFNMNKSTQSSLICDACDEEEEAGEELKSV</sequence>
<comment type="caution">
    <text evidence="1">The sequence shown here is derived from an EMBL/GenBank/DDBJ whole genome shotgun (WGS) entry which is preliminary data.</text>
</comment>
<reference evidence="1 2" key="1">
    <citation type="submission" date="2020-03" db="EMBL/GenBank/DDBJ databases">
        <title>Dissostichus mawsoni Genome sequencing and assembly.</title>
        <authorList>
            <person name="Park H."/>
        </authorList>
    </citation>
    <scope>NUCLEOTIDE SEQUENCE [LARGE SCALE GENOMIC DNA]</scope>
    <source>
        <strain evidence="1">DM0001</strain>
        <tissue evidence="1">Muscle</tissue>
    </source>
</reference>
<protein>
    <submittedName>
        <fullName evidence="1">Uncharacterized protein</fullName>
    </submittedName>
</protein>
<gene>
    <name evidence="1" type="ORF">F7725_022014</name>
</gene>
<name>A0A7J5ZCR7_DISMA</name>
<dbReference type="EMBL" id="JAAKFY010000003">
    <property type="protein sequence ID" value="KAF3859615.1"/>
    <property type="molecule type" value="Genomic_DNA"/>
</dbReference>
<evidence type="ECO:0000313" key="2">
    <source>
        <dbReference type="Proteomes" id="UP000518266"/>
    </source>
</evidence>
<dbReference type="AlphaFoldDB" id="A0A7J5ZCR7"/>
<organism evidence="1 2">
    <name type="scientific">Dissostichus mawsoni</name>
    <name type="common">Antarctic cod</name>
    <dbReference type="NCBI Taxonomy" id="36200"/>
    <lineage>
        <taxon>Eukaryota</taxon>
        <taxon>Metazoa</taxon>
        <taxon>Chordata</taxon>
        <taxon>Craniata</taxon>
        <taxon>Vertebrata</taxon>
        <taxon>Euteleostomi</taxon>
        <taxon>Actinopterygii</taxon>
        <taxon>Neopterygii</taxon>
        <taxon>Teleostei</taxon>
        <taxon>Neoteleostei</taxon>
        <taxon>Acanthomorphata</taxon>
        <taxon>Eupercaria</taxon>
        <taxon>Perciformes</taxon>
        <taxon>Notothenioidei</taxon>
        <taxon>Nototheniidae</taxon>
        <taxon>Dissostichus</taxon>
    </lineage>
</organism>